<evidence type="ECO:0000313" key="1">
    <source>
        <dbReference type="EMBL" id="KAH6631621.1"/>
    </source>
</evidence>
<gene>
    <name evidence="1" type="ORF">F5144DRAFT_592594</name>
</gene>
<evidence type="ECO:0000313" key="2">
    <source>
        <dbReference type="Proteomes" id="UP000724584"/>
    </source>
</evidence>
<keyword evidence="2" id="KW-1185">Reference proteome</keyword>
<comment type="caution">
    <text evidence="1">The sequence shown here is derived from an EMBL/GenBank/DDBJ whole genome shotgun (WGS) entry which is preliminary data.</text>
</comment>
<sequence length="447" mass="51465">MENFPLTDEQCKTALQAFIDSIDPNDVCKLASQHNSSRPCRIFRDHAHGSYNVCYFVEFEDSTKWVVRFPLVPCISNVWDKVQSEVATVRYLEANTTIPVPHIHAFGRGGAADEKNPTGHTYIVQSYIVGQPLNLVDFRLGGLPRRERFYSQLVDILAQLRQQEFPYAGSLMPDPDGGTTPRVGPLLSIQLNDLQRENPSLSIQPTKFATPLDYAYDQYRLLDESLRLPPEKLSRQVAELEVFALEDLKNRLPSIVENQYPFVLTHTDLRPTNIIVDENMQIQGIIDWEWARTVPRQFFLPPTWVAGCPPDMVSGVEFRIEYRWLRDVLWADTSEHCRQLASEWNRKLPRRIDMSLAVIFGHHSSFVNAYYRGVFPMFYESSWEQEVKQFYECDGPDGKFSLDVQQRLRESERYAQYLERLGARPASLAEESRQESGEPPIPDPGDS</sequence>
<protein>
    <submittedName>
        <fullName evidence="1">Kinase-like domain-containing protein</fullName>
    </submittedName>
</protein>
<accession>A0ACB7P5Z9</accession>
<reference evidence="1 2" key="1">
    <citation type="journal article" date="2021" name="Nat. Commun.">
        <title>Genetic determinants of endophytism in the Arabidopsis root mycobiome.</title>
        <authorList>
            <person name="Mesny F."/>
            <person name="Miyauchi S."/>
            <person name="Thiergart T."/>
            <person name="Pickel B."/>
            <person name="Atanasova L."/>
            <person name="Karlsson M."/>
            <person name="Huettel B."/>
            <person name="Barry K.W."/>
            <person name="Haridas S."/>
            <person name="Chen C."/>
            <person name="Bauer D."/>
            <person name="Andreopoulos W."/>
            <person name="Pangilinan J."/>
            <person name="LaButti K."/>
            <person name="Riley R."/>
            <person name="Lipzen A."/>
            <person name="Clum A."/>
            <person name="Drula E."/>
            <person name="Henrissat B."/>
            <person name="Kohler A."/>
            <person name="Grigoriev I.V."/>
            <person name="Martin F.M."/>
            <person name="Hacquard S."/>
        </authorList>
    </citation>
    <scope>NUCLEOTIDE SEQUENCE [LARGE SCALE GENOMIC DNA]</scope>
    <source>
        <strain evidence="1 2">MPI-SDFR-AT-0079</strain>
    </source>
</reference>
<name>A0ACB7P5Z9_9PEZI</name>
<dbReference type="EMBL" id="JAGIZQ010000004">
    <property type="protein sequence ID" value="KAH6631621.1"/>
    <property type="molecule type" value="Genomic_DNA"/>
</dbReference>
<dbReference type="Proteomes" id="UP000724584">
    <property type="component" value="Unassembled WGS sequence"/>
</dbReference>
<proteinExistence type="predicted"/>
<organism evidence="1 2">
    <name type="scientific">Chaetomium tenue</name>
    <dbReference type="NCBI Taxonomy" id="1854479"/>
    <lineage>
        <taxon>Eukaryota</taxon>
        <taxon>Fungi</taxon>
        <taxon>Dikarya</taxon>
        <taxon>Ascomycota</taxon>
        <taxon>Pezizomycotina</taxon>
        <taxon>Sordariomycetes</taxon>
        <taxon>Sordariomycetidae</taxon>
        <taxon>Sordariales</taxon>
        <taxon>Chaetomiaceae</taxon>
        <taxon>Chaetomium</taxon>
    </lineage>
</organism>